<evidence type="ECO:0000313" key="3">
    <source>
        <dbReference type="EMBL" id="TLM89080.1"/>
    </source>
</evidence>
<reference evidence="3 4" key="1">
    <citation type="submission" date="2019-05" db="EMBL/GenBank/DDBJ databases">
        <title>Hymenobacter edaphi sp. nov., isolated from abandoned arsenic-contaminated farmland soil.</title>
        <authorList>
            <person name="Nie L."/>
        </authorList>
    </citation>
    <scope>NUCLEOTIDE SEQUENCE [LARGE SCALE GENOMIC DNA]</scope>
    <source>
        <strain evidence="3 4">1-3-3-8</strain>
    </source>
</reference>
<comment type="caution">
    <text evidence="3">The sequence shown here is derived from an EMBL/GenBank/DDBJ whole genome shotgun (WGS) entry which is preliminary data.</text>
</comment>
<name>A0A5R8WJG3_9BACT</name>
<dbReference type="AlphaFoldDB" id="A0A5R8WJG3"/>
<evidence type="ECO:0008006" key="5">
    <source>
        <dbReference type="Google" id="ProtNLM"/>
    </source>
</evidence>
<dbReference type="RefSeq" id="WP_138080728.1">
    <property type="nucleotide sequence ID" value="NZ_VAJM01000014.1"/>
</dbReference>
<dbReference type="OrthoDB" id="791543at2"/>
<dbReference type="Pfam" id="PF01436">
    <property type="entry name" value="NHL"/>
    <property type="match status" value="2"/>
</dbReference>
<evidence type="ECO:0000256" key="1">
    <source>
        <dbReference type="ARBA" id="ARBA00022737"/>
    </source>
</evidence>
<gene>
    <name evidence="3" type="ORF">FDY95_21155</name>
</gene>
<sequence>MNGLRYFLLLAAAWLPASLRAQVLVSTVAGSGTAGRADGPAATAQFNFPGAVLVDAQGTVYVADTQNHGVRKISPTGVVSTIVGNGGPGYYDAWTGVQAAFTGPNGLALDARGVLYIADTGNGSIRQLLPSAATATLAGNGTGGYQDGPGPVARFTSPLGLTYDGQRTLYLCDTDDYRIRQVDTTGLATTLAGSGVAGMVDGPAATARFREPHGIARDAAGNLYIADRSVHRIRRLTPTGIVSTVAGTGTSGYADGTATTAQFNGPVGLAYDGRTGLYISEREGHRLRRLDLATGVVSTVAGTGTAGYANGAGNVALFNRPQGLYWAEAEQSLYVADASNHRIRKVTGLPLAAGTARPVAVEATLYAYPNPATGPLVLLTAAGATNDAIIEVSDCLGRHMKRFALGRSASVRTELDIRGWPAGLYLCRLLMPGRPASVARLIIP</sequence>
<evidence type="ECO:0000313" key="4">
    <source>
        <dbReference type="Proteomes" id="UP000305517"/>
    </source>
</evidence>
<accession>A0A5R8WJG3</accession>
<dbReference type="SUPFAM" id="SSF101898">
    <property type="entry name" value="NHL repeat"/>
    <property type="match status" value="1"/>
</dbReference>
<organism evidence="3 4">
    <name type="scientific">Hymenobacter jeollabukensis</name>
    <dbReference type="NCBI Taxonomy" id="2025313"/>
    <lineage>
        <taxon>Bacteria</taxon>
        <taxon>Pseudomonadati</taxon>
        <taxon>Bacteroidota</taxon>
        <taxon>Cytophagia</taxon>
        <taxon>Cytophagales</taxon>
        <taxon>Hymenobacteraceae</taxon>
        <taxon>Hymenobacter</taxon>
    </lineage>
</organism>
<dbReference type="CDD" id="cd14953">
    <property type="entry name" value="NHL_like_1"/>
    <property type="match status" value="1"/>
</dbReference>
<evidence type="ECO:0000256" key="2">
    <source>
        <dbReference type="SAM" id="SignalP"/>
    </source>
</evidence>
<feature type="signal peptide" evidence="2">
    <location>
        <begin position="1"/>
        <end position="21"/>
    </location>
</feature>
<protein>
    <recommendedName>
        <fullName evidence="5">T9SS type A sorting domain-containing protein</fullName>
    </recommendedName>
</protein>
<dbReference type="InterPro" id="IPR001258">
    <property type="entry name" value="NHL_repeat"/>
</dbReference>
<keyword evidence="1" id="KW-0677">Repeat</keyword>
<feature type="chain" id="PRO_5024449952" description="T9SS type A sorting domain-containing protein" evidence="2">
    <location>
        <begin position="22"/>
        <end position="444"/>
    </location>
</feature>
<keyword evidence="4" id="KW-1185">Reference proteome</keyword>
<dbReference type="PANTHER" id="PTHR13833:SF71">
    <property type="entry name" value="NHL DOMAIN-CONTAINING PROTEIN"/>
    <property type="match status" value="1"/>
</dbReference>
<dbReference type="Gene3D" id="2.120.10.30">
    <property type="entry name" value="TolB, C-terminal domain"/>
    <property type="match status" value="3"/>
</dbReference>
<proteinExistence type="predicted"/>
<dbReference type="Proteomes" id="UP000305517">
    <property type="component" value="Unassembled WGS sequence"/>
</dbReference>
<dbReference type="InterPro" id="IPR011042">
    <property type="entry name" value="6-blade_b-propeller_TolB-like"/>
</dbReference>
<dbReference type="PANTHER" id="PTHR13833">
    <property type="match status" value="1"/>
</dbReference>
<dbReference type="EMBL" id="VAJM01000014">
    <property type="protein sequence ID" value="TLM89080.1"/>
    <property type="molecule type" value="Genomic_DNA"/>
</dbReference>
<keyword evidence="2" id="KW-0732">Signal</keyword>